<accession>A0A133UGI8</accession>
<evidence type="ECO:0000313" key="2">
    <source>
        <dbReference type="EMBL" id="KXA93353.1"/>
    </source>
</evidence>
<comment type="caution">
    <text evidence="2">The sequence shown here is derived from an EMBL/GenBank/DDBJ whole genome shotgun (WGS) entry which is preliminary data.</text>
</comment>
<sequence>MKIRAKRDFQYGNENLEEGKVYELPDSVAEHAIEKDYAAYKPPPRRGSDSHSTNGSQATCGSQSARGSHYADGSQTTYRSHSSWGFRIAPVGLKPSAARTWLAGPIT</sequence>
<keyword evidence="3" id="KW-1185">Reference proteome</keyword>
<evidence type="ECO:0000256" key="1">
    <source>
        <dbReference type="SAM" id="MobiDB-lite"/>
    </source>
</evidence>
<dbReference type="Proteomes" id="UP000070284">
    <property type="component" value="Unassembled WGS sequence"/>
</dbReference>
<name>A0A133UGI8_9EURY</name>
<gene>
    <name evidence="2" type="ORF">AKJ65_06400</name>
</gene>
<protein>
    <submittedName>
        <fullName evidence="2">Uncharacterized protein</fullName>
    </submittedName>
</protein>
<reference evidence="2 3" key="1">
    <citation type="journal article" date="2016" name="Sci. Rep.">
        <title>Metabolic traits of an uncultured archaeal lineage -MSBL1- from brine pools of the Red Sea.</title>
        <authorList>
            <person name="Mwirichia R."/>
            <person name="Alam I."/>
            <person name="Rashid M."/>
            <person name="Vinu M."/>
            <person name="Ba-Alawi W."/>
            <person name="Anthony Kamau A."/>
            <person name="Kamanda Ngugi D."/>
            <person name="Goker M."/>
            <person name="Klenk H.P."/>
            <person name="Bajic V."/>
            <person name="Stingl U."/>
        </authorList>
    </citation>
    <scope>NUCLEOTIDE SEQUENCE [LARGE SCALE GENOMIC DNA]</scope>
    <source>
        <strain evidence="2">SCGC-AAA259E19</strain>
    </source>
</reference>
<evidence type="ECO:0000313" key="3">
    <source>
        <dbReference type="Proteomes" id="UP000070284"/>
    </source>
</evidence>
<dbReference type="EMBL" id="LHXO01000112">
    <property type="protein sequence ID" value="KXA93353.1"/>
    <property type="molecule type" value="Genomic_DNA"/>
</dbReference>
<dbReference type="AlphaFoldDB" id="A0A133UGI8"/>
<feature type="compositionally biased region" description="Polar residues" evidence="1">
    <location>
        <begin position="50"/>
        <end position="66"/>
    </location>
</feature>
<organism evidence="2 3">
    <name type="scientific">candidate division MSBL1 archaeon SCGC-AAA259E19</name>
    <dbReference type="NCBI Taxonomy" id="1698264"/>
    <lineage>
        <taxon>Archaea</taxon>
        <taxon>Methanobacteriati</taxon>
        <taxon>Methanobacteriota</taxon>
        <taxon>candidate division MSBL1</taxon>
    </lineage>
</organism>
<feature type="region of interest" description="Disordered" evidence="1">
    <location>
        <begin position="34"/>
        <end position="78"/>
    </location>
</feature>
<proteinExistence type="predicted"/>